<dbReference type="Gene3D" id="1.10.510.10">
    <property type="entry name" value="Transferase(Phosphotransferase) domain 1"/>
    <property type="match status" value="1"/>
</dbReference>
<evidence type="ECO:0000256" key="8">
    <source>
        <dbReference type="PROSITE-ProRule" id="PRU10141"/>
    </source>
</evidence>
<keyword evidence="2" id="KW-0808">Transferase</keyword>
<dbReference type="PROSITE" id="PS00107">
    <property type="entry name" value="PROTEIN_KINASE_ATP"/>
    <property type="match status" value="1"/>
</dbReference>
<dbReference type="InterPro" id="IPR008271">
    <property type="entry name" value="Ser/Thr_kinase_AS"/>
</dbReference>
<dbReference type="GO" id="GO:0005509">
    <property type="term" value="F:calcium ion binding"/>
    <property type="evidence" value="ECO:0007669"/>
    <property type="project" value="InterPro"/>
</dbReference>
<evidence type="ECO:0000256" key="6">
    <source>
        <dbReference type="ARBA" id="ARBA00022837"/>
    </source>
</evidence>
<dbReference type="Gene3D" id="3.30.200.20">
    <property type="entry name" value="Phosphorylase Kinase, domain 1"/>
    <property type="match status" value="1"/>
</dbReference>
<evidence type="ECO:0000256" key="7">
    <source>
        <dbReference type="ARBA" id="ARBA00022840"/>
    </source>
</evidence>
<evidence type="ECO:0000256" key="5">
    <source>
        <dbReference type="ARBA" id="ARBA00022777"/>
    </source>
</evidence>
<dbReference type="Pfam" id="PF00069">
    <property type="entry name" value="Pkinase"/>
    <property type="match status" value="1"/>
</dbReference>
<dbReference type="SMART" id="SM00054">
    <property type="entry name" value="EFh"/>
    <property type="match status" value="3"/>
</dbReference>
<dbReference type="Gene3D" id="1.10.238.10">
    <property type="entry name" value="EF-hand"/>
    <property type="match status" value="1"/>
</dbReference>
<dbReference type="SMART" id="SM00220">
    <property type="entry name" value="S_TKc"/>
    <property type="match status" value="1"/>
</dbReference>
<feature type="binding site" evidence="8">
    <location>
        <position position="155"/>
    </location>
    <ligand>
        <name>ATP</name>
        <dbReference type="ChEBI" id="CHEBI:30616"/>
    </ligand>
</feature>
<dbReference type="AlphaFoldDB" id="A0A061RIV3"/>
<dbReference type="InterPro" id="IPR011992">
    <property type="entry name" value="EF-hand-dom_pair"/>
</dbReference>
<dbReference type="InterPro" id="IPR017441">
    <property type="entry name" value="Protein_kinase_ATP_BS"/>
</dbReference>
<dbReference type="Pfam" id="PF13499">
    <property type="entry name" value="EF-hand_7"/>
    <property type="match status" value="2"/>
</dbReference>
<keyword evidence="5 12" id="KW-0418">Kinase</keyword>
<feature type="domain" description="EF-hand" evidence="11">
    <location>
        <begin position="516"/>
        <end position="551"/>
    </location>
</feature>
<dbReference type="InterPro" id="IPR002048">
    <property type="entry name" value="EF_hand_dom"/>
</dbReference>
<keyword evidence="3" id="KW-0677">Repeat</keyword>
<evidence type="ECO:0000256" key="3">
    <source>
        <dbReference type="ARBA" id="ARBA00022737"/>
    </source>
</evidence>
<reference evidence="12" key="1">
    <citation type="submission" date="2014-05" db="EMBL/GenBank/DDBJ databases">
        <title>The transcriptome of the halophilic microalga Tetraselmis sp. GSL018 isolated from the Great Salt Lake, Utah.</title>
        <authorList>
            <person name="Jinkerson R.E."/>
            <person name="D'Adamo S."/>
            <person name="Posewitz M.C."/>
        </authorList>
    </citation>
    <scope>NUCLEOTIDE SEQUENCE</scope>
    <source>
        <strain evidence="12">GSL018</strain>
    </source>
</reference>
<dbReference type="GO" id="GO:0005524">
    <property type="term" value="F:ATP binding"/>
    <property type="evidence" value="ECO:0007669"/>
    <property type="project" value="UniProtKB-UniRule"/>
</dbReference>
<dbReference type="InterPro" id="IPR011009">
    <property type="entry name" value="Kinase-like_dom_sf"/>
</dbReference>
<accession>A0A061RIV3</accession>
<keyword evidence="6" id="KW-0106">Calcium</keyword>
<dbReference type="PROSITE" id="PS00018">
    <property type="entry name" value="EF_HAND_1"/>
    <property type="match status" value="3"/>
</dbReference>
<gene>
    <name evidence="12" type="primary">CPK</name>
    <name evidence="12" type="ORF">TSPGSL018_4112</name>
</gene>
<organism evidence="12">
    <name type="scientific">Tetraselmis sp. GSL018</name>
    <dbReference type="NCBI Taxonomy" id="582737"/>
    <lineage>
        <taxon>Eukaryota</taxon>
        <taxon>Viridiplantae</taxon>
        <taxon>Chlorophyta</taxon>
        <taxon>core chlorophytes</taxon>
        <taxon>Chlorodendrophyceae</taxon>
        <taxon>Chlorodendrales</taxon>
        <taxon>Chlorodendraceae</taxon>
        <taxon>Tetraselmis</taxon>
    </lineage>
</organism>
<proteinExistence type="predicted"/>
<evidence type="ECO:0000256" key="9">
    <source>
        <dbReference type="SAM" id="MobiDB-lite"/>
    </source>
</evidence>
<dbReference type="CDD" id="cd00051">
    <property type="entry name" value="EFh"/>
    <property type="match status" value="1"/>
</dbReference>
<evidence type="ECO:0000256" key="1">
    <source>
        <dbReference type="ARBA" id="ARBA00022527"/>
    </source>
</evidence>
<evidence type="ECO:0000313" key="12">
    <source>
        <dbReference type="EMBL" id="JAC70446.1"/>
    </source>
</evidence>
<dbReference type="GO" id="GO:0004674">
    <property type="term" value="F:protein serine/threonine kinase activity"/>
    <property type="evidence" value="ECO:0007669"/>
    <property type="project" value="UniProtKB-KW"/>
</dbReference>
<feature type="compositionally biased region" description="Basic and acidic residues" evidence="9">
    <location>
        <begin position="618"/>
        <end position="628"/>
    </location>
</feature>
<keyword evidence="1" id="KW-0723">Serine/threonine-protein kinase</keyword>
<feature type="domain" description="EF-hand" evidence="11">
    <location>
        <begin position="476"/>
        <end position="511"/>
    </location>
</feature>
<keyword evidence="7 8" id="KW-0067">ATP-binding</keyword>
<dbReference type="EMBL" id="GBEZ01015741">
    <property type="protein sequence ID" value="JAC70446.1"/>
    <property type="molecule type" value="Transcribed_RNA"/>
</dbReference>
<dbReference type="SUPFAM" id="SSF47473">
    <property type="entry name" value="EF-hand"/>
    <property type="match status" value="1"/>
</dbReference>
<dbReference type="FunFam" id="1.10.238.10:FF:000003">
    <property type="entry name" value="Calmodulin A"/>
    <property type="match status" value="1"/>
</dbReference>
<evidence type="ECO:0000256" key="2">
    <source>
        <dbReference type="ARBA" id="ARBA00022679"/>
    </source>
</evidence>
<name>A0A061RIV3_9CHLO</name>
<feature type="domain" description="Protein kinase" evidence="10">
    <location>
        <begin position="118"/>
        <end position="385"/>
    </location>
</feature>
<keyword evidence="4 8" id="KW-0547">Nucleotide-binding</keyword>
<feature type="region of interest" description="Disordered" evidence="9">
    <location>
        <begin position="599"/>
        <end position="628"/>
    </location>
</feature>
<dbReference type="InterPro" id="IPR018247">
    <property type="entry name" value="EF_Hand_1_Ca_BS"/>
</dbReference>
<feature type="domain" description="EF-hand" evidence="11">
    <location>
        <begin position="554"/>
        <end position="589"/>
    </location>
</feature>
<dbReference type="PROSITE" id="PS50222">
    <property type="entry name" value="EF_HAND_2"/>
    <property type="match status" value="3"/>
</dbReference>
<dbReference type="InterPro" id="IPR000719">
    <property type="entry name" value="Prot_kinase_dom"/>
</dbReference>
<dbReference type="SUPFAM" id="SSF56112">
    <property type="entry name" value="Protein kinase-like (PK-like)"/>
    <property type="match status" value="1"/>
</dbReference>
<evidence type="ECO:0000256" key="4">
    <source>
        <dbReference type="ARBA" id="ARBA00022741"/>
    </source>
</evidence>
<feature type="compositionally biased region" description="Low complexity" evidence="9">
    <location>
        <begin position="600"/>
        <end position="614"/>
    </location>
</feature>
<dbReference type="InterPro" id="IPR050205">
    <property type="entry name" value="CDPK_Ser/Thr_kinases"/>
</dbReference>
<dbReference type="PROSITE" id="PS00108">
    <property type="entry name" value="PROTEIN_KINASE_ST"/>
    <property type="match status" value="1"/>
</dbReference>
<protein>
    <submittedName>
        <fullName evidence="12">Calcium-dependent protein kinase</fullName>
    </submittedName>
</protein>
<dbReference type="PANTHER" id="PTHR24349">
    <property type="entry name" value="SERINE/THREONINE-PROTEIN KINASE"/>
    <property type="match status" value="1"/>
</dbReference>
<sequence>MTSYPPTVACARKQLQRFQFSAAVPLRRESGLPVKNLLVEKLRPNNSKLRLATVKGLNLICGATVTARPGSSRQKRTRRDYVGNATDKIIFRMHPNTGLSDEEISDAFGYPRNLTERYRTEDEIGAGNFGTVYRVIDTTTGEPYACKSIPKVPKKQTHTNPHHLLKIRNEVDCMYRLGASFDAVFLRDVFEDDKCVHLVMELCEGGTLMDANSVHMTEQTVAQVMRSVLRFLALCHSRGVIYRDVKPDNFLFTTKDFDRILKATDFGLAIPHAPGSPPLTTPAGTPIYLAPEVIEKSYDEQADLFSAGVMAFQLLTGRYPYWPDLKFKPPTMKELFELIRTHEIDFRQLRNEGISSLAQDFLEGLLHRDPSRRMTADEALHHPWLWEEDEDSVIPFNGSFVQRLQHFAVHGHLKQYVLTLITDSIICGQGDILTHDQTLQILAPLKDLFSQMDNDASGDVSCAELEGELTREGYSLTEAELQQLICRIDKDHDGRILFSEFASSLIDWSVVQETGHWEELVRDAFEKLDSDADGAIGLGEIMAALPESYCAEDERAELARSMIREFDNDCDGSISWEEFLDMLSHGDTPEMLEFYDKRLSGSSGSRSSDSSSLDIDAESDRHSELVAN</sequence>
<evidence type="ECO:0000259" key="11">
    <source>
        <dbReference type="PROSITE" id="PS50222"/>
    </source>
</evidence>
<evidence type="ECO:0000259" key="10">
    <source>
        <dbReference type="PROSITE" id="PS50011"/>
    </source>
</evidence>
<dbReference type="PROSITE" id="PS50011">
    <property type="entry name" value="PROTEIN_KINASE_DOM"/>
    <property type="match status" value="1"/>
</dbReference>